<dbReference type="GO" id="GO:0005524">
    <property type="term" value="F:ATP binding"/>
    <property type="evidence" value="ECO:0007669"/>
    <property type="project" value="UniProtKB-KW"/>
</dbReference>
<feature type="transmembrane region" description="Helical" evidence="8">
    <location>
        <begin position="1108"/>
        <end position="1133"/>
    </location>
</feature>
<dbReference type="Pfam" id="PF01061">
    <property type="entry name" value="ABC2_membrane"/>
    <property type="match status" value="2"/>
</dbReference>
<dbReference type="Proteomes" id="UP000235672">
    <property type="component" value="Unassembled WGS sequence"/>
</dbReference>
<evidence type="ECO:0000256" key="8">
    <source>
        <dbReference type="SAM" id="Phobius"/>
    </source>
</evidence>
<keyword evidence="4" id="KW-0547">Nucleotide-binding</keyword>
<gene>
    <name evidence="10" type="ORF">NA56DRAFT_571625</name>
</gene>
<feature type="transmembrane region" description="Helical" evidence="8">
    <location>
        <begin position="504"/>
        <end position="526"/>
    </location>
</feature>
<dbReference type="SUPFAM" id="SSF52540">
    <property type="entry name" value="P-loop containing nucleoside triphosphate hydrolases"/>
    <property type="match status" value="2"/>
</dbReference>
<sequence length="1288" mass="141817">MPPSLVDTTKEGASSLQELSLRGVIPVNIRISDLSVTLPAKQQQQPKPRTIITACYENFFKAQEVQPTPDPPVLIPPKKILDGINAQIASGTLTAILGASGSGKTSLLNSMSHRFNEKHLKACGTILYNGDDRLASIRSAYVMQHDVLLPTLSVRETLQYAAELRLPPLATAEERLAIVEEVLLELGLKECADTRLGNSNHKGCSGGEKRRTSLAIQLLANPSVLFLDEVTTGLDATTALQLVATLKQLARQGRTVIITLHQPRSQMWDLFDNVLLLSEGSLVYGGAKDTCIPYFKTLGFTLPAFINPFEHIIELAAIDTRSADAETASHLRVQRLQQSWKASPKSTDTEKNTISAGSQLLQPIRSSFHQQVRVQTARTMKTAWRDPFGISGSLSEAILLGAITGWVFLNIDESLAGIRSRVGALYTAAVQQGFLILIFETYRLAHEISEFDQEHLEGVINVSSYLASRRLARLFLEDIPIPLIFSAIFYFMAGFRHIASQYFIFFSVILLSQYLAVTLAMFCIAVSRDFAKASMVANLIFTIQTLCSGFFVQSNQIPVYLRWLKYISYVWYANGALNANEFISHTSDPAGQLYDCPFPGGSSNPACKPYTGVFIMESLGFPYTWTWRPFLVLVSFILAHCGGAVLLLKYRKVEVGVARVQKSDAKAPEGEDLVSIPAADNSRPIEITLDKCGLEVTKRVVFGTKPVTKTLLNPITAKFEAGKLNVIIGPSGSGKTSLLNSLANRQHGTLVTKYNRTGTMLYNGASPAEDVVRSVSSYVCQDDDALLPTLTVRETLHFAACLRLPTWMAEEDKIQRAENVLQQLGLKNCADTLVGNDLIKGISGGEKRRVSIATQILTNPRVLLLDEPTSGLDSFTAASIMEVLSGLAKEGRTIILTVHQPGSNLFHRFDNILLLARGGFPVFFGMGVEMLPYFSSVGYQCSENTNPTDFALDIISVNVQASDKEATSREKVESLIAEWQRRGVANTAAVPTCQISVPAELASFKQAMTPFRLAFPLLIRRSLINFRRDKTVLIARISQVLGYGVMISLFFAPLKTDYNSIQSRLGFIQELVAIYFVGMLLNVAVYPSEKKAILPIFYNEYEDRAYPLLAFFLSYTLLEIPFEILTSLTFSIFGTFAVGFPRTASLYFMMAFNVFCIVSCGESVGIMFNTLFDHTGFAINIASVLISVGVLMAGVFSLHIPAFLQAFNHLSPVKWAVGNLAPYSMRGLTFTCSLDQQGPTGLCPISTGEQALQLYNLDHDPRLYLMALAICTIGYRLASFLLLWAVKR</sequence>
<dbReference type="InterPro" id="IPR050352">
    <property type="entry name" value="ABCG_transporters"/>
</dbReference>
<keyword evidence="6 8" id="KW-1133">Transmembrane helix</keyword>
<dbReference type="PANTHER" id="PTHR48041:SF119">
    <property type="entry name" value="ROA1P"/>
    <property type="match status" value="1"/>
</dbReference>
<dbReference type="EMBL" id="KZ613480">
    <property type="protein sequence ID" value="PMD21533.1"/>
    <property type="molecule type" value="Genomic_DNA"/>
</dbReference>
<dbReference type="OrthoDB" id="66620at2759"/>
<feature type="transmembrane region" description="Helical" evidence="8">
    <location>
        <begin position="1177"/>
        <end position="1200"/>
    </location>
</feature>
<dbReference type="InterPro" id="IPR043926">
    <property type="entry name" value="ABCG_dom"/>
</dbReference>
<dbReference type="PANTHER" id="PTHR48041">
    <property type="entry name" value="ABC TRANSPORTER G FAMILY MEMBER 28"/>
    <property type="match status" value="1"/>
</dbReference>
<feature type="transmembrane region" description="Helical" evidence="8">
    <location>
        <begin position="388"/>
        <end position="409"/>
    </location>
</feature>
<evidence type="ECO:0000256" key="5">
    <source>
        <dbReference type="ARBA" id="ARBA00022840"/>
    </source>
</evidence>
<proteinExistence type="predicted"/>
<evidence type="ECO:0000256" key="1">
    <source>
        <dbReference type="ARBA" id="ARBA00004141"/>
    </source>
</evidence>
<feature type="transmembrane region" description="Helical" evidence="8">
    <location>
        <begin position="1066"/>
        <end position="1087"/>
    </location>
</feature>
<dbReference type="InterPro" id="IPR013525">
    <property type="entry name" value="ABC2_TM"/>
</dbReference>
<keyword evidence="2" id="KW-0813">Transport</keyword>
<reference evidence="10 11" key="1">
    <citation type="submission" date="2016-05" db="EMBL/GenBank/DDBJ databases">
        <title>A degradative enzymes factory behind the ericoid mycorrhizal symbiosis.</title>
        <authorList>
            <consortium name="DOE Joint Genome Institute"/>
            <person name="Martino E."/>
            <person name="Morin E."/>
            <person name="Grelet G."/>
            <person name="Kuo A."/>
            <person name="Kohler A."/>
            <person name="Daghino S."/>
            <person name="Barry K."/>
            <person name="Choi C."/>
            <person name="Cichocki N."/>
            <person name="Clum A."/>
            <person name="Copeland A."/>
            <person name="Hainaut M."/>
            <person name="Haridas S."/>
            <person name="Labutti K."/>
            <person name="Lindquist E."/>
            <person name="Lipzen A."/>
            <person name="Khouja H.-R."/>
            <person name="Murat C."/>
            <person name="Ohm R."/>
            <person name="Olson A."/>
            <person name="Spatafora J."/>
            <person name="Veneault-Fourrey C."/>
            <person name="Henrissat B."/>
            <person name="Grigoriev I."/>
            <person name="Martin F."/>
            <person name="Perotto S."/>
        </authorList>
    </citation>
    <scope>NUCLEOTIDE SEQUENCE [LARGE SCALE GENOMIC DNA]</scope>
    <source>
        <strain evidence="10 11">UAMH 7357</strain>
    </source>
</reference>
<keyword evidence="11" id="KW-1185">Reference proteome</keyword>
<dbReference type="Pfam" id="PF00005">
    <property type="entry name" value="ABC_tran"/>
    <property type="match status" value="2"/>
</dbReference>
<evidence type="ECO:0000256" key="3">
    <source>
        <dbReference type="ARBA" id="ARBA00022692"/>
    </source>
</evidence>
<evidence type="ECO:0000259" key="9">
    <source>
        <dbReference type="PROSITE" id="PS50893"/>
    </source>
</evidence>
<evidence type="ECO:0000313" key="10">
    <source>
        <dbReference type="EMBL" id="PMD21533.1"/>
    </source>
</evidence>
<name>A0A2J6Q5L1_9HELO</name>
<keyword evidence="3 8" id="KW-0812">Transmembrane</keyword>
<dbReference type="InterPro" id="IPR017871">
    <property type="entry name" value="ABC_transporter-like_CS"/>
</dbReference>
<keyword evidence="5" id="KW-0067">ATP-binding</keyword>
<evidence type="ECO:0000256" key="2">
    <source>
        <dbReference type="ARBA" id="ARBA00022448"/>
    </source>
</evidence>
<dbReference type="GO" id="GO:0016887">
    <property type="term" value="F:ATP hydrolysis activity"/>
    <property type="evidence" value="ECO:0007669"/>
    <property type="project" value="InterPro"/>
</dbReference>
<evidence type="ECO:0000256" key="7">
    <source>
        <dbReference type="ARBA" id="ARBA00023136"/>
    </source>
</evidence>
<feature type="transmembrane region" description="Helical" evidence="8">
    <location>
        <begin position="479"/>
        <end position="498"/>
    </location>
</feature>
<feature type="domain" description="ABC transporter" evidence="9">
    <location>
        <begin position="60"/>
        <end position="304"/>
    </location>
</feature>
<dbReference type="SMART" id="SM00382">
    <property type="entry name" value="AAA"/>
    <property type="match status" value="2"/>
</dbReference>
<dbReference type="STRING" id="1745343.A0A2J6Q5L1"/>
<feature type="transmembrane region" description="Helical" evidence="8">
    <location>
        <begin position="1145"/>
        <end position="1165"/>
    </location>
</feature>
<dbReference type="Pfam" id="PF19055">
    <property type="entry name" value="ABC2_membrane_7"/>
    <property type="match status" value="2"/>
</dbReference>
<accession>A0A2J6Q5L1</accession>
<evidence type="ECO:0000256" key="4">
    <source>
        <dbReference type="ARBA" id="ARBA00022741"/>
    </source>
</evidence>
<organism evidence="10 11">
    <name type="scientific">Hyaloscypha hepaticicola</name>
    <dbReference type="NCBI Taxonomy" id="2082293"/>
    <lineage>
        <taxon>Eukaryota</taxon>
        <taxon>Fungi</taxon>
        <taxon>Dikarya</taxon>
        <taxon>Ascomycota</taxon>
        <taxon>Pezizomycotina</taxon>
        <taxon>Leotiomycetes</taxon>
        <taxon>Helotiales</taxon>
        <taxon>Hyaloscyphaceae</taxon>
        <taxon>Hyaloscypha</taxon>
    </lineage>
</organism>
<feature type="domain" description="ABC transporter" evidence="9">
    <location>
        <begin position="696"/>
        <end position="943"/>
    </location>
</feature>
<feature type="transmembrane region" description="Helical" evidence="8">
    <location>
        <begin position="627"/>
        <end position="648"/>
    </location>
</feature>
<feature type="transmembrane region" description="Helical" evidence="8">
    <location>
        <begin position="1263"/>
        <end position="1286"/>
    </location>
</feature>
<dbReference type="Gene3D" id="3.40.50.300">
    <property type="entry name" value="P-loop containing nucleotide triphosphate hydrolases"/>
    <property type="match status" value="2"/>
</dbReference>
<evidence type="ECO:0000313" key="11">
    <source>
        <dbReference type="Proteomes" id="UP000235672"/>
    </source>
</evidence>
<dbReference type="InterPro" id="IPR027417">
    <property type="entry name" value="P-loop_NTPase"/>
</dbReference>
<dbReference type="InterPro" id="IPR003593">
    <property type="entry name" value="AAA+_ATPase"/>
</dbReference>
<dbReference type="PROSITE" id="PS50893">
    <property type="entry name" value="ABC_TRANSPORTER_2"/>
    <property type="match status" value="2"/>
</dbReference>
<dbReference type="GO" id="GO:0140359">
    <property type="term" value="F:ABC-type transporter activity"/>
    <property type="evidence" value="ECO:0007669"/>
    <property type="project" value="InterPro"/>
</dbReference>
<feature type="transmembrane region" description="Helical" evidence="8">
    <location>
        <begin position="533"/>
        <end position="552"/>
    </location>
</feature>
<protein>
    <submittedName>
        <fullName evidence="10">Putative ABC transporter</fullName>
    </submittedName>
</protein>
<feature type="transmembrane region" description="Helical" evidence="8">
    <location>
        <begin position="1033"/>
        <end position="1054"/>
    </location>
</feature>
<dbReference type="GO" id="GO:0016020">
    <property type="term" value="C:membrane"/>
    <property type="evidence" value="ECO:0007669"/>
    <property type="project" value="UniProtKB-SubCell"/>
</dbReference>
<dbReference type="PROSITE" id="PS00211">
    <property type="entry name" value="ABC_TRANSPORTER_1"/>
    <property type="match status" value="1"/>
</dbReference>
<evidence type="ECO:0000256" key="6">
    <source>
        <dbReference type="ARBA" id="ARBA00022989"/>
    </source>
</evidence>
<dbReference type="InterPro" id="IPR003439">
    <property type="entry name" value="ABC_transporter-like_ATP-bd"/>
</dbReference>
<comment type="subcellular location">
    <subcellularLocation>
        <location evidence="1">Membrane</location>
        <topology evidence="1">Multi-pass membrane protein</topology>
    </subcellularLocation>
</comment>
<keyword evidence="7 8" id="KW-0472">Membrane</keyword>
<dbReference type="FunFam" id="3.40.50.300:FF:001433">
    <property type="entry name" value="ABC transporter, putative"/>
    <property type="match status" value="1"/>
</dbReference>